<dbReference type="InParanoid" id="A0A7J8DR99"/>
<feature type="compositionally biased region" description="Polar residues" evidence="1">
    <location>
        <begin position="199"/>
        <end position="208"/>
    </location>
</feature>
<accession>A0A7J8DR99</accession>
<dbReference type="Pfam" id="PF23464">
    <property type="entry name" value="WWE_3"/>
    <property type="match status" value="1"/>
</dbReference>
<name>A0A7J8DR99_MOLMO</name>
<protein>
    <submittedName>
        <fullName evidence="3">SEC23 interacting protein</fullName>
    </submittedName>
</protein>
<comment type="caution">
    <text evidence="3">The sequence shown here is derived from an EMBL/GenBank/DDBJ whole genome shotgun (WGS) entry which is preliminary data.</text>
</comment>
<dbReference type="GO" id="GO:0004620">
    <property type="term" value="F:phospholipase activity"/>
    <property type="evidence" value="ECO:0007669"/>
    <property type="project" value="TreeGrafter"/>
</dbReference>
<dbReference type="EMBL" id="JACASF010000017">
    <property type="protein sequence ID" value="KAF6425663.1"/>
    <property type="molecule type" value="Genomic_DNA"/>
</dbReference>
<dbReference type="Proteomes" id="UP000550707">
    <property type="component" value="Unassembled WGS sequence"/>
</dbReference>
<evidence type="ECO:0000259" key="2">
    <source>
        <dbReference type="Pfam" id="PF23464"/>
    </source>
</evidence>
<feature type="region of interest" description="Disordered" evidence="1">
    <location>
        <begin position="199"/>
        <end position="221"/>
    </location>
</feature>
<gene>
    <name evidence="3" type="ORF">HJG59_016232</name>
</gene>
<dbReference type="FunCoup" id="A0A7J8DR99">
    <property type="interactions" value="3140"/>
</dbReference>
<dbReference type="PANTHER" id="PTHR23509">
    <property type="entry name" value="PA-PL1 PHOSPHOLIPASE FAMILY"/>
    <property type="match status" value="1"/>
</dbReference>
<dbReference type="InterPro" id="IPR057825">
    <property type="entry name" value="WWE_SEC23-DDH2"/>
</dbReference>
<organism evidence="3 4">
    <name type="scientific">Molossus molossus</name>
    <name type="common">Pallas' mastiff bat</name>
    <name type="synonym">Vespertilio molossus</name>
    <dbReference type="NCBI Taxonomy" id="27622"/>
    <lineage>
        <taxon>Eukaryota</taxon>
        <taxon>Metazoa</taxon>
        <taxon>Chordata</taxon>
        <taxon>Craniata</taxon>
        <taxon>Vertebrata</taxon>
        <taxon>Euteleostomi</taxon>
        <taxon>Mammalia</taxon>
        <taxon>Eutheria</taxon>
        <taxon>Laurasiatheria</taxon>
        <taxon>Chiroptera</taxon>
        <taxon>Yangochiroptera</taxon>
        <taxon>Molossidae</taxon>
        <taxon>Molossus</taxon>
    </lineage>
</organism>
<sequence>MAERKPNGGGGAASASSGTNLLFSSEATEFSFNVPFIPVTQAAAASASLLLPGEDSTDVGEEDSFLGQTSAQVSAPQTFSYFSQVTSNSDPFGNIEQSPSTTAAASAAQAASSKLPAALPFTTGSQDVLNTFPSSISKAQYGAPASSQMGTNTYLPFQPSSLPPSNFGSPPQGLSQQGYNPYRHTPVTSRANPYITPPQLQQCQTSGHPTHPPPSGAPVHMYQTPPGSLPPIPPSLQSGLCPPVQQQALPRPVGPSVQAPPPFTLQSQYEPVQPHWFHCREVECRQLWVPFSVLDSLNLEEVYNSVQPDPESVVLGTDGGRYDVYLYSRFIPYTEEFSEKLEAEYKKAVTTNQWHRRLEFPSGETIVMHNPKVIVQFQPSSVPDEWGTTQDGQTRPRVVKRGVDNNLDEIPDGEMPQVDHLVFVVQGVGPVCDLRFRSIVECVDDFRVVSLKLLQTHFKKSLDDQKISRVEFLPVHWHSSLGGDATGVDRNIKKITLPSVEDCGKSGNGAKPSACPLHEPEPKLKGGISVAGHSLGSLILFDILSNQKDLT</sequence>
<dbReference type="GO" id="GO:0030134">
    <property type="term" value="C:COPII-coated ER to Golgi transport vesicle"/>
    <property type="evidence" value="ECO:0007669"/>
    <property type="project" value="TreeGrafter"/>
</dbReference>
<dbReference type="AlphaFoldDB" id="A0A7J8DR99"/>
<feature type="region of interest" description="Disordered" evidence="1">
    <location>
        <begin position="141"/>
        <end position="178"/>
    </location>
</feature>
<reference evidence="3 4" key="1">
    <citation type="journal article" date="2020" name="Nature">
        <title>Six reference-quality genomes reveal evolution of bat adaptations.</title>
        <authorList>
            <person name="Jebb D."/>
            <person name="Huang Z."/>
            <person name="Pippel M."/>
            <person name="Hughes G.M."/>
            <person name="Lavrichenko K."/>
            <person name="Devanna P."/>
            <person name="Winkler S."/>
            <person name="Jermiin L.S."/>
            <person name="Skirmuntt E.C."/>
            <person name="Katzourakis A."/>
            <person name="Burkitt-Gray L."/>
            <person name="Ray D.A."/>
            <person name="Sullivan K.A.M."/>
            <person name="Roscito J.G."/>
            <person name="Kirilenko B.M."/>
            <person name="Davalos L.M."/>
            <person name="Corthals A.P."/>
            <person name="Power M.L."/>
            <person name="Jones G."/>
            <person name="Ransome R.D."/>
            <person name="Dechmann D.K.N."/>
            <person name="Locatelli A.G."/>
            <person name="Puechmaille S.J."/>
            <person name="Fedrigo O."/>
            <person name="Jarvis E.D."/>
            <person name="Hiller M."/>
            <person name="Vernes S.C."/>
            <person name="Myers E.W."/>
            <person name="Teeling E.C."/>
        </authorList>
    </citation>
    <scope>NUCLEOTIDE SEQUENCE [LARGE SCALE GENOMIC DNA]</scope>
    <source>
        <strain evidence="3">MMolMol1</strain>
        <tissue evidence="3">Muscle</tissue>
    </source>
</reference>
<evidence type="ECO:0000313" key="3">
    <source>
        <dbReference type="EMBL" id="KAF6425663.1"/>
    </source>
</evidence>
<feature type="compositionally biased region" description="Polar residues" evidence="1">
    <location>
        <begin position="145"/>
        <end position="178"/>
    </location>
</feature>
<dbReference type="InterPro" id="IPR058055">
    <property type="entry name" value="PA-PLA1"/>
</dbReference>
<proteinExistence type="predicted"/>
<evidence type="ECO:0000313" key="4">
    <source>
        <dbReference type="Proteomes" id="UP000550707"/>
    </source>
</evidence>
<dbReference type="PANTHER" id="PTHR23509:SF4">
    <property type="entry name" value="SEC23-INTERACTING PROTEIN"/>
    <property type="match status" value="1"/>
</dbReference>
<evidence type="ECO:0000256" key="1">
    <source>
        <dbReference type="SAM" id="MobiDB-lite"/>
    </source>
</evidence>
<feature type="domain" description="SEC23-DDH2 WWE" evidence="2">
    <location>
        <begin position="327"/>
        <end position="405"/>
    </location>
</feature>
<keyword evidence="4" id="KW-1185">Reference proteome</keyword>